<reference evidence="2" key="1">
    <citation type="journal article" date="2020" name="Stud. Mycol.">
        <title>101 Dothideomycetes genomes: a test case for predicting lifestyles and emergence of pathogens.</title>
        <authorList>
            <person name="Haridas S."/>
            <person name="Albert R."/>
            <person name="Binder M."/>
            <person name="Bloem J."/>
            <person name="Labutti K."/>
            <person name="Salamov A."/>
            <person name="Andreopoulos B."/>
            <person name="Baker S."/>
            <person name="Barry K."/>
            <person name="Bills G."/>
            <person name="Bluhm B."/>
            <person name="Cannon C."/>
            <person name="Castanera R."/>
            <person name="Culley D."/>
            <person name="Daum C."/>
            <person name="Ezra D."/>
            <person name="Gonzalez J."/>
            <person name="Henrissat B."/>
            <person name="Kuo A."/>
            <person name="Liang C."/>
            <person name="Lipzen A."/>
            <person name="Lutzoni F."/>
            <person name="Magnuson J."/>
            <person name="Mondo S."/>
            <person name="Nolan M."/>
            <person name="Ohm R."/>
            <person name="Pangilinan J."/>
            <person name="Park H.-J."/>
            <person name="Ramirez L."/>
            <person name="Alfaro M."/>
            <person name="Sun H."/>
            <person name="Tritt A."/>
            <person name="Yoshinaga Y."/>
            <person name="Zwiers L.-H."/>
            <person name="Turgeon B."/>
            <person name="Goodwin S."/>
            <person name="Spatafora J."/>
            <person name="Crous P."/>
            <person name="Grigoriev I."/>
        </authorList>
    </citation>
    <scope>NUCLEOTIDE SEQUENCE</scope>
    <source>
        <strain evidence="2">HMLAC05119</strain>
    </source>
</reference>
<evidence type="ECO:0000313" key="2">
    <source>
        <dbReference type="EMBL" id="KAF1921109.1"/>
    </source>
</evidence>
<dbReference type="EMBL" id="ML979132">
    <property type="protein sequence ID" value="KAF1921109.1"/>
    <property type="molecule type" value="Genomic_DNA"/>
</dbReference>
<name>A0A6A5R104_AMPQU</name>
<dbReference type="Proteomes" id="UP000800096">
    <property type="component" value="Unassembled WGS sequence"/>
</dbReference>
<evidence type="ECO:0000256" key="1">
    <source>
        <dbReference type="SAM" id="MobiDB-lite"/>
    </source>
</evidence>
<organism evidence="2 3">
    <name type="scientific">Ampelomyces quisqualis</name>
    <name type="common">Powdery mildew agent</name>
    <dbReference type="NCBI Taxonomy" id="50730"/>
    <lineage>
        <taxon>Eukaryota</taxon>
        <taxon>Fungi</taxon>
        <taxon>Dikarya</taxon>
        <taxon>Ascomycota</taxon>
        <taxon>Pezizomycotina</taxon>
        <taxon>Dothideomycetes</taxon>
        <taxon>Pleosporomycetidae</taxon>
        <taxon>Pleosporales</taxon>
        <taxon>Pleosporineae</taxon>
        <taxon>Phaeosphaeriaceae</taxon>
        <taxon>Ampelomyces</taxon>
    </lineage>
</organism>
<feature type="region of interest" description="Disordered" evidence="1">
    <location>
        <begin position="312"/>
        <end position="365"/>
    </location>
</feature>
<feature type="region of interest" description="Disordered" evidence="1">
    <location>
        <begin position="225"/>
        <end position="255"/>
    </location>
</feature>
<feature type="compositionally biased region" description="Polar residues" evidence="1">
    <location>
        <begin position="323"/>
        <end position="339"/>
    </location>
</feature>
<evidence type="ECO:0000313" key="3">
    <source>
        <dbReference type="Proteomes" id="UP000800096"/>
    </source>
</evidence>
<dbReference type="AlphaFoldDB" id="A0A6A5R104"/>
<feature type="region of interest" description="Disordered" evidence="1">
    <location>
        <begin position="148"/>
        <end position="178"/>
    </location>
</feature>
<sequence length="393" mass="43249">MVSLRTPPSHSRSSLTQLCNRLTLASVAIFCLLTIYCSSYYKASPRHAQYHASINKLRTRIRDKLQIWTEKFRTACDLHNLRITGSWRIGTNSRIQRARKAFNAYACRSEQHMEAGEVEAEATAECQTSEKHLESSPDRARQIWTEMGEEREQSGPMGRLPIGFVSTRPKRRKASQETGITTQEAAIPVTGDFLPRYQSISEPEIQQVPLPPSSKEIAVPTLPELDSAPRVDSGPSSPQPKILSIPASTVPQSGKRIGSAGYFSAQAGLATRLGASIRTRTRSVPQVERPNSKLNLKLAKANLLESIAQLRQDSSEDDASIIQRMSKSSSEDWLTQTPHPASKGKGRADRKNGGSTGAVQELEQSDQMIEALDEVKRMLQAVGSEGDKAQGAE</sequence>
<gene>
    <name evidence="2" type="ORF">BDU57DRAFT_509726</name>
</gene>
<keyword evidence="3" id="KW-1185">Reference proteome</keyword>
<protein>
    <submittedName>
        <fullName evidence="2">Uncharacterized protein</fullName>
    </submittedName>
</protein>
<proteinExistence type="predicted"/>
<accession>A0A6A5R104</accession>